<organism evidence="1 2">
    <name type="scientific">Dendrobium chrysotoxum</name>
    <name type="common">Orchid</name>
    <dbReference type="NCBI Taxonomy" id="161865"/>
    <lineage>
        <taxon>Eukaryota</taxon>
        <taxon>Viridiplantae</taxon>
        <taxon>Streptophyta</taxon>
        <taxon>Embryophyta</taxon>
        <taxon>Tracheophyta</taxon>
        <taxon>Spermatophyta</taxon>
        <taxon>Magnoliopsida</taxon>
        <taxon>Liliopsida</taxon>
        <taxon>Asparagales</taxon>
        <taxon>Orchidaceae</taxon>
        <taxon>Epidendroideae</taxon>
        <taxon>Malaxideae</taxon>
        <taxon>Dendrobiinae</taxon>
        <taxon>Dendrobium</taxon>
    </lineage>
</organism>
<gene>
    <name evidence="1" type="ORF">IEQ34_020415</name>
</gene>
<dbReference type="Gene3D" id="3.80.10.10">
    <property type="entry name" value="Ribonuclease Inhibitor"/>
    <property type="match status" value="1"/>
</dbReference>
<keyword evidence="2" id="KW-1185">Reference proteome</keyword>
<protein>
    <submittedName>
        <fullName evidence="1">Uncharacterized protein</fullName>
    </submittedName>
</protein>
<reference evidence="1 2" key="1">
    <citation type="journal article" date="2021" name="Hortic Res">
        <title>Chromosome-scale assembly of the Dendrobium chrysotoxum genome enhances the understanding of orchid evolution.</title>
        <authorList>
            <person name="Zhang Y."/>
            <person name="Zhang G.Q."/>
            <person name="Zhang D."/>
            <person name="Liu X.D."/>
            <person name="Xu X.Y."/>
            <person name="Sun W.H."/>
            <person name="Yu X."/>
            <person name="Zhu X."/>
            <person name="Wang Z.W."/>
            <person name="Zhao X."/>
            <person name="Zhong W.Y."/>
            <person name="Chen H."/>
            <person name="Yin W.L."/>
            <person name="Huang T."/>
            <person name="Niu S.C."/>
            <person name="Liu Z.J."/>
        </authorList>
    </citation>
    <scope>NUCLEOTIDE SEQUENCE [LARGE SCALE GENOMIC DNA]</scope>
    <source>
        <strain evidence="1">Lindl</strain>
    </source>
</reference>
<name>A0AAV7G1X7_DENCH</name>
<evidence type="ECO:0000313" key="1">
    <source>
        <dbReference type="EMBL" id="KAH0449723.1"/>
    </source>
</evidence>
<comment type="caution">
    <text evidence="1">The sequence shown here is derived from an EMBL/GenBank/DDBJ whole genome shotgun (WGS) entry which is preliminary data.</text>
</comment>
<dbReference type="Proteomes" id="UP000775213">
    <property type="component" value="Unassembled WGS sequence"/>
</dbReference>
<dbReference type="SUPFAM" id="SSF52047">
    <property type="entry name" value="RNI-like"/>
    <property type="match status" value="1"/>
</dbReference>
<accession>A0AAV7G1X7</accession>
<dbReference type="InterPro" id="IPR032675">
    <property type="entry name" value="LRR_dom_sf"/>
</dbReference>
<dbReference type="AlphaFoldDB" id="A0AAV7G1X7"/>
<evidence type="ECO:0000313" key="2">
    <source>
        <dbReference type="Proteomes" id="UP000775213"/>
    </source>
</evidence>
<dbReference type="EMBL" id="JAGFBR010000018">
    <property type="protein sequence ID" value="KAH0449723.1"/>
    <property type="molecule type" value="Genomic_DNA"/>
</dbReference>
<proteinExistence type="predicted"/>
<sequence>MYARSAIRMNNYQSDLQSRENRKGRLQRMVNSSSFRATLFRVAAEDGCLFHCLIELVLINCPKLKESPSLPLKLKGLKIISIGWKTLNCCSISNSISLEFFVVYYYPNITSLLLADEIARLGALRYLTIKRCPNLISLGRHREMETTNKLLSHAK</sequence>